<dbReference type="CDD" id="cd06530">
    <property type="entry name" value="S26_SPase_I"/>
    <property type="match status" value="1"/>
</dbReference>
<dbReference type="InterPro" id="IPR036286">
    <property type="entry name" value="LexA/Signal_pep-like_sf"/>
</dbReference>
<comment type="caution">
    <text evidence="9">The sequence shown here is derived from an EMBL/GenBank/DDBJ whole genome shotgun (WGS) entry which is preliminary data.</text>
</comment>
<keyword evidence="5 7" id="KW-0378">Hydrolase</keyword>
<comment type="subcellular location">
    <subcellularLocation>
        <location evidence="7">Membrane</location>
        <topology evidence="7">Multi-pass membrane protein</topology>
    </subcellularLocation>
</comment>
<evidence type="ECO:0000256" key="6">
    <source>
        <dbReference type="PIRSR" id="PIRSR600223-1"/>
    </source>
</evidence>
<proteinExistence type="inferred from homology"/>
<dbReference type="Gene3D" id="2.10.109.10">
    <property type="entry name" value="Umud Fragment, subunit A"/>
    <property type="match status" value="1"/>
</dbReference>
<evidence type="ECO:0000256" key="7">
    <source>
        <dbReference type="RuleBase" id="RU362042"/>
    </source>
</evidence>
<dbReference type="GO" id="GO:0009003">
    <property type="term" value="F:signal peptidase activity"/>
    <property type="evidence" value="ECO:0007669"/>
    <property type="project" value="UniProtKB-EC"/>
</dbReference>
<evidence type="ECO:0000313" key="9">
    <source>
        <dbReference type="EMBL" id="CRP68322.1"/>
    </source>
</evidence>
<evidence type="ECO:0000256" key="5">
    <source>
        <dbReference type="ARBA" id="ARBA00022801"/>
    </source>
</evidence>
<evidence type="ECO:0000259" key="8">
    <source>
        <dbReference type="Pfam" id="PF10502"/>
    </source>
</evidence>
<dbReference type="InterPro" id="IPR019757">
    <property type="entry name" value="Pept_S26A_signal_pept_1_Lys-AS"/>
</dbReference>
<dbReference type="SUPFAM" id="SSF51306">
    <property type="entry name" value="LexA/Signal peptidase"/>
    <property type="match status" value="1"/>
</dbReference>
<dbReference type="GO" id="GO:0016020">
    <property type="term" value="C:membrane"/>
    <property type="evidence" value="ECO:0007669"/>
    <property type="project" value="UniProtKB-SubCell"/>
</dbReference>
<reference evidence="10" key="1">
    <citation type="submission" date="2015-06" db="EMBL/GenBank/DDBJ databases">
        <authorList>
            <person name="Radhakrishnan Rajesh"/>
            <person name="Underwood Anthony"/>
            <person name="Al-Shahib Ali"/>
        </authorList>
    </citation>
    <scope>NUCLEOTIDE SEQUENCE [LARGE SCALE GENOMIC DNA]</scope>
    <source>
        <strain evidence="10">P19_London_7_VIM_2_05_10</strain>
    </source>
</reference>
<dbReference type="Pfam" id="PF10502">
    <property type="entry name" value="Peptidase_S26"/>
    <property type="match status" value="1"/>
</dbReference>
<organism evidence="9 10">
    <name type="scientific">Pseudomonas aeruginosa</name>
    <dbReference type="NCBI Taxonomy" id="287"/>
    <lineage>
        <taxon>Bacteria</taxon>
        <taxon>Pseudomonadati</taxon>
        <taxon>Pseudomonadota</taxon>
        <taxon>Gammaproteobacteria</taxon>
        <taxon>Pseudomonadales</taxon>
        <taxon>Pseudomonadaceae</taxon>
        <taxon>Pseudomonas</taxon>
    </lineage>
</organism>
<dbReference type="Proteomes" id="UP000045039">
    <property type="component" value="Unassembled WGS sequence"/>
</dbReference>
<evidence type="ECO:0000256" key="1">
    <source>
        <dbReference type="ARBA" id="ARBA00000677"/>
    </source>
</evidence>
<dbReference type="PRINTS" id="PR00727">
    <property type="entry name" value="LEADERPTASE"/>
</dbReference>
<dbReference type="InterPro" id="IPR019758">
    <property type="entry name" value="Pept_S26A_signal_pept_1_CS"/>
</dbReference>
<dbReference type="AlphaFoldDB" id="A0A9P1RAC2"/>
<dbReference type="PANTHER" id="PTHR43390">
    <property type="entry name" value="SIGNAL PEPTIDASE I"/>
    <property type="match status" value="1"/>
</dbReference>
<dbReference type="InterPro" id="IPR000223">
    <property type="entry name" value="Pept_S26A_signal_pept_1"/>
</dbReference>
<dbReference type="InterPro" id="IPR019533">
    <property type="entry name" value="Peptidase_S26"/>
</dbReference>
<dbReference type="PROSITE" id="PS00761">
    <property type="entry name" value="SPASE_I_3"/>
    <property type="match status" value="1"/>
</dbReference>
<feature type="domain" description="Peptidase S26" evidence="8">
    <location>
        <begin position="35"/>
        <end position="176"/>
    </location>
</feature>
<dbReference type="EC" id="3.4.21.89" evidence="3 7"/>
<name>A0A9P1RAC2_PSEAI</name>
<dbReference type="GO" id="GO:0004252">
    <property type="term" value="F:serine-type endopeptidase activity"/>
    <property type="evidence" value="ECO:0007669"/>
    <property type="project" value="InterPro"/>
</dbReference>
<gene>
    <name evidence="9" type="primary">lepB_2</name>
    <name evidence="9" type="ORF">PAERUG_P19_London_7_VIM_2_05_10_05228</name>
</gene>
<dbReference type="GO" id="GO:0006465">
    <property type="term" value="P:signal peptide processing"/>
    <property type="evidence" value="ECO:0007669"/>
    <property type="project" value="InterPro"/>
</dbReference>
<feature type="active site" evidence="6">
    <location>
        <position position="91"/>
    </location>
</feature>
<dbReference type="NCBIfam" id="TIGR02227">
    <property type="entry name" value="sigpep_I_bact"/>
    <property type="match status" value="1"/>
</dbReference>
<comment type="catalytic activity">
    <reaction evidence="1 7">
        <text>Cleavage of hydrophobic, N-terminal signal or leader sequences from secreted and periplasmic proteins.</text>
        <dbReference type="EC" id="3.4.21.89"/>
    </reaction>
</comment>
<keyword evidence="7" id="KW-0645">Protease</keyword>
<evidence type="ECO:0000256" key="3">
    <source>
        <dbReference type="ARBA" id="ARBA00013208"/>
    </source>
</evidence>
<dbReference type="PANTHER" id="PTHR43390:SF1">
    <property type="entry name" value="CHLOROPLAST PROCESSING PEPTIDASE"/>
    <property type="match status" value="1"/>
</dbReference>
<comment type="similarity">
    <text evidence="2 7">Belongs to the peptidase S26 family.</text>
</comment>
<evidence type="ECO:0000313" key="10">
    <source>
        <dbReference type="Proteomes" id="UP000045039"/>
    </source>
</evidence>
<evidence type="ECO:0000256" key="2">
    <source>
        <dbReference type="ARBA" id="ARBA00009370"/>
    </source>
</evidence>
<dbReference type="EMBL" id="CVVU01000235">
    <property type="protein sequence ID" value="CRP68322.1"/>
    <property type="molecule type" value="Genomic_DNA"/>
</dbReference>
<evidence type="ECO:0000256" key="4">
    <source>
        <dbReference type="ARBA" id="ARBA00019232"/>
    </source>
</evidence>
<protein>
    <recommendedName>
        <fullName evidence="4 7">Signal peptidase I</fullName>
        <ecNumber evidence="3 7">3.4.21.89</ecNumber>
    </recommendedName>
</protein>
<feature type="active site" evidence="6">
    <location>
        <position position="48"/>
    </location>
</feature>
<accession>A0A9P1RAC2</accession>
<sequence length="187" mass="21134">MKRRFWPAMGLLAAIMLAVYLANPFGTASLDPRARLLGVALYKIPSRSMEPTLQQGDFILANAARYAFADPQVGDLVVFRFPPQRSIAYVKRIAGIPGDRVRIDGGRLYVNERPVTEPYLAQQALRQPDSLRMAQRTVPAGHYFMLGDNRDNSNDSRYWGYVPRADLVGRVFAVWYAEDTRRIGSVR</sequence>
<dbReference type="PROSITE" id="PS00760">
    <property type="entry name" value="SPASE_I_2"/>
    <property type="match status" value="1"/>
</dbReference>